<feature type="compositionally biased region" description="Basic and acidic residues" evidence="9">
    <location>
        <begin position="454"/>
        <end position="463"/>
    </location>
</feature>
<dbReference type="AlphaFoldDB" id="A0AAV9F1J3"/>
<keyword evidence="2" id="KW-0808">Transferase</keyword>
<keyword evidence="3 11" id="KW-0732">Signal</keyword>
<sequence>MSFTLLNLLFTTTFASSGNTTSPTVFLSICGHNQSKNTQSLYANFVDTMLTVSQGITTENLGSASSARDRSDPVFGFAQCFGYLSKVDCMLCFTEGREKLPLCLPSTSGRVNLDGCVLRYSDKDFSNSPIDGPSMYTCGTTKEESNPEKFRESLNELITNLTSEAYKERDFYKVGNVSVSLQVSLYGLAQCWKLMNTSMCKQCLESARESIVRCSPSTDGRAMNAGCFLRYSTSPFYMKTSTSATHTSTARVRLGIATGSAITAVVLIVGAVFIWARRRPCFDGIDDMDRNSGIVRTISESHLSFKYENLRMATGGFSEQNKLGQGGGYMSPEYIIHGQLTEKADIYSFGMLVMEVMTGQKNNNPAFSTEECQSLMTVVWQHYMSNNLIEMLDPCIRDQCPEEQALHVFQVGLLCMQASPGLRPPMWKVVEMLGGKPTRLPLPTQPPFINVEGPEGRSHGRETSLLKSPVSVNQMSISIIQGRPKEVKQALISDMAMKKSHFVQSLAHGKMTEHEDCHISRRNQGLLCEQVAMMALLKMDKAITCEDYSRTAITQSPKNDIMHLITQLHGH</sequence>
<evidence type="ECO:0000256" key="10">
    <source>
        <dbReference type="SAM" id="Phobius"/>
    </source>
</evidence>
<dbReference type="EMBL" id="JAUJYO010000004">
    <property type="protein sequence ID" value="KAK1318750.1"/>
    <property type="molecule type" value="Genomic_DNA"/>
</dbReference>
<dbReference type="GO" id="GO:0005524">
    <property type="term" value="F:ATP binding"/>
    <property type="evidence" value="ECO:0007669"/>
    <property type="project" value="UniProtKB-KW"/>
</dbReference>
<dbReference type="InterPro" id="IPR002902">
    <property type="entry name" value="GNK2"/>
</dbReference>
<keyword evidence="6 13" id="KW-0418">Kinase</keyword>
<evidence type="ECO:0000256" key="1">
    <source>
        <dbReference type="ARBA" id="ARBA00022527"/>
    </source>
</evidence>
<evidence type="ECO:0000256" key="3">
    <source>
        <dbReference type="ARBA" id="ARBA00022729"/>
    </source>
</evidence>
<dbReference type="CDD" id="cd23509">
    <property type="entry name" value="Gnk2-like"/>
    <property type="match status" value="2"/>
</dbReference>
<keyword evidence="5" id="KW-0547">Nucleotide-binding</keyword>
<reference evidence="13" key="1">
    <citation type="journal article" date="2023" name="Nat. Commun.">
        <title>Diploid and tetraploid genomes of Acorus and the evolution of monocots.</title>
        <authorList>
            <person name="Ma L."/>
            <person name="Liu K.W."/>
            <person name="Li Z."/>
            <person name="Hsiao Y.Y."/>
            <person name="Qi Y."/>
            <person name="Fu T."/>
            <person name="Tang G.D."/>
            <person name="Zhang D."/>
            <person name="Sun W.H."/>
            <person name="Liu D.K."/>
            <person name="Li Y."/>
            <person name="Chen G.Z."/>
            <person name="Liu X.D."/>
            <person name="Liao X.Y."/>
            <person name="Jiang Y.T."/>
            <person name="Yu X."/>
            <person name="Hao Y."/>
            <person name="Huang J."/>
            <person name="Zhao X.W."/>
            <person name="Ke S."/>
            <person name="Chen Y.Y."/>
            <person name="Wu W.L."/>
            <person name="Hsu J.L."/>
            <person name="Lin Y.F."/>
            <person name="Huang M.D."/>
            <person name="Li C.Y."/>
            <person name="Huang L."/>
            <person name="Wang Z.W."/>
            <person name="Zhao X."/>
            <person name="Zhong W.Y."/>
            <person name="Peng D.H."/>
            <person name="Ahmad S."/>
            <person name="Lan S."/>
            <person name="Zhang J.S."/>
            <person name="Tsai W.C."/>
            <person name="Van de Peer Y."/>
            <person name="Liu Z.J."/>
        </authorList>
    </citation>
    <scope>NUCLEOTIDE SEQUENCE</scope>
    <source>
        <strain evidence="13">CP</strain>
    </source>
</reference>
<comment type="caution">
    <text evidence="13">The sequence shown here is derived from an EMBL/GenBank/DDBJ whole genome shotgun (WGS) entry which is preliminary data.</text>
</comment>
<keyword evidence="4" id="KW-0677">Repeat</keyword>
<keyword evidence="1" id="KW-0723">Serine/threonine-protein kinase</keyword>
<dbReference type="Pfam" id="PF07714">
    <property type="entry name" value="PK_Tyr_Ser-Thr"/>
    <property type="match status" value="1"/>
</dbReference>
<evidence type="ECO:0000256" key="7">
    <source>
        <dbReference type="ARBA" id="ARBA00022840"/>
    </source>
</evidence>
<evidence type="ECO:0000256" key="9">
    <source>
        <dbReference type="SAM" id="MobiDB-lite"/>
    </source>
</evidence>
<dbReference type="InterPro" id="IPR001245">
    <property type="entry name" value="Ser-Thr/Tyr_kinase_cat_dom"/>
</dbReference>
<dbReference type="Gene3D" id="3.30.430.20">
    <property type="entry name" value="Gnk2 domain, C-X8-C-X2-C motif"/>
    <property type="match status" value="2"/>
</dbReference>
<feature type="region of interest" description="Disordered" evidence="9">
    <location>
        <begin position="441"/>
        <end position="463"/>
    </location>
</feature>
<feature type="chain" id="PRO_5043552614" evidence="11">
    <location>
        <begin position="18"/>
        <end position="571"/>
    </location>
</feature>
<evidence type="ECO:0000256" key="4">
    <source>
        <dbReference type="ARBA" id="ARBA00022737"/>
    </source>
</evidence>
<dbReference type="InterPro" id="IPR052059">
    <property type="entry name" value="CR_Ser/Thr_kinase"/>
</dbReference>
<keyword evidence="14" id="KW-1185">Reference proteome</keyword>
<protein>
    <submittedName>
        <fullName evidence="13">Cysteine-rich receptor-like protein kinase 42</fullName>
    </submittedName>
</protein>
<dbReference type="PANTHER" id="PTHR47973">
    <property type="entry name" value="CYSTEINE-RICH RECEPTOR-LIKE PROTEIN KINASE 3"/>
    <property type="match status" value="1"/>
</dbReference>
<dbReference type="FunFam" id="3.30.430.20:FF:000015">
    <property type="entry name" value="Cysteine-rich receptor-like protein kinase 3"/>
    <property type="match status" value="1"/>
</dbReference>
<dbReference type="GO" id="GO:0004674">
    <property type="term" value="F:protein serine/threonine kinase activity"/>
    <property type="evidence" value="ECO:0007669"/>
    <property type="project" value="UniProtKB-KW"/>
</dbReference>
<proteinExistence type="predicted"/>
<keyword evidence="10" id="KW-1133">Transmembrane helix</keyword>
<dbReference type="Gene3D" id="1.10.510.10">
    <property type="entry name" value="Transferase(Phosphotransferase) domain 1"/>
    <property type="match status" value="1"/>
</dbReference>
<reference evidence="13" key="2">
    <citation type="submission" date="2023-06" db="EMBL/GenBank/DDBJ databases">
        <authorList>
            <person name="Ma L."/>
            <person name="Liu K.-W."/>
            <person name="Li Z."/>
            <person name="Hsiao Y.-Y."/>
            <person name="Qi Y."/>
            <person name="Fu T."/>
            <person name="Tang G."/>
            <person name="Zhang D."/>
            <person name="Sun W.-H."/>
            <person name="Liu D.-K."/>
            <person name="Li Y."/>
            <person name="Chen G.-Z."/>
            <person name="Liu X.-D."/>
            <person name="Liao X.-Y."/>
            <person name="Jiang Y.-T."/>
            <person name="Yu X."/>
            <person name="Hao Y."/>
            <person name="Huang J."/>
            <person name="Zhao X.-W."/>
            <person name="Ke S."/>
            <person name="Chen Y.-Y."/>
            <person name="Wu W.-L."/>
            <person name="Hsu J.-L."/>
            <person name="Lin Y.-F."/>
            <person name="Huang M.-D."/>
            <person name="Li C.-Y."/>
            <person name="Huang L."/>
            <person name="Wang Z.-W."/>
            <person name="Zhao X."/>
            <person name="Zhong W.-Y."/>
            <person name="Peng D.-H."/>
            <person name="Ahmad S."/>
            <person name="Lan S."/>
            <person name="Zhang J.-S."/>
            <person name="Tsai W.-C."/>
            <person name="Van De Peer Y."/>
            <person name="Liu Z.-J."/>
        </authorList>
    </citation>
    <scope>NUCLEOTIDE SEQUENCE</scope>
    <source>
        <strain evidence="13">CP</strain>
        <tissue evidence="13">Leaves</tissue>
    </source>
</reference>
<organism evidence="13 14">
    <name type="scientific">Acorus calamus</name>
    <name type="common">Sweet flag</name>
    <dbReference type="NCBI Taxonomy" id="4465"/>
    <lineage>
        <taxon>Eukaryota</taxon>
        <taxon>Viridiplantae</taxon>
        <taxon>Streptophyta</taxon>
        <taxon>Embryophyta</taxon>
        <taxon>Tracheophyta</taxon>
        <taxon>Spermatophyta</taxon>
        <taxon>Magnoliopsida</taxon>
        <taxon>Liliopsida</taxon>
        <taxon>Acoraceae</taxon>
        <taxon>Acorus</taxon>
    </lineage>
</organism>
<evidence type="ECO:0000313" key="14">
    <source>
        <dbReference type="Proteomes" id="UP001180020"/>
    </source>
</evidence>
<keyword evidence="7" id="KW-0067">ATP-binding</keyword>
<evidence type="ECO:0000256" key="6">
    <source>
        <dbReference type="ARBA" id="ARBA00022777"/>
    </source>
</evidence>
<dbReference type="PROSITE" id="PS51473">
    <property type="entry name" value="GNK2"/>
    <property type="match status" value="2"/>
</dbReference>
<name>A0AAV9F1J3_ACOCL</name>
<keyword evidence="8 13" id="KW-0675">Receptor</keyword>
<evidence type="ECO:0000256" key="11">
    <source>
        <dbReference type="SAM" id="SignalP"/>
    </source>
</evidence>
<feature type="transmembrane region" description="Helical" evidence="10">
    <location>
        <begin position="254"/>
        <end position="276"/>
    </location>
</feature>
<accession>A0AAV9F1J3</accession>
<evidence type="ECO:0000256" key="5">
    <source>
        <dbReference type="ARBA" id="ARBA00022741"/>
    </source>
</evidence>
<evidence type="ECO:0000259" key="12">
    <source>
        <dbReference type="PROSITE" id="PS51473"/>
    </source>
</evidence>
<dbReference type="Proteomes" id="UP001180020">
    <property type="component" value="Unassembled WGS sequence"/>
</dbReference>
<feature type="domain" description="Gnk2-homologous" evidence="12">
    <location>
        <begin position="23"/>
        <end position="125"/>
    </location>
</feature>
<keyword evidence="10" id="KW-0812">Transmembrane</keyword>
<evidence type="ECO:0000256" key="8">
    <source>
        <dbReference type="ARBA" id="ARBA00023170"/>
    </source>
</evidence>
<dbReference type="InterPro" id="IPR038408">
    <property type="entry name" value="GNK2_sf"/>
</dbReference>
<feature type="signal peptide" evidence="11">
    <location>
        <begin position="1"/>
        <end position="17"/>
    </location>
</feature>
<evidence type="ECO:0000256" key="2">
    <source>
        <dbReference type="ARBA" id="ARBA00022679"/>
    </source>
</evidence>
<keyword evidence="10" id="KW-0472">Membrane</keyword>
<dbReference type="InterPro" id="IPR011009">
    <property type="entry name" value="Kinase-like_dom_sf"/>
</dbReference>
<dbReference type="SUPFAM" id="SSF56112">
    <property type="entry name" value="Protein kinase-like (PK-like)"/>
    <property type="match status" value="1"/>
</dbReference>
<feature type="domain" description="Gnk2-homologous" evidence="12">
    <location>
        <begin position="131"/>
        <end position="236"/>
    </location>
</feature>
<gene>
    <name evidence="13" type="primary">CRK42</name>
    <name evidence="13" type="ORF">QJS10_CPB04g00994</name>
</gene>
<dbReference type="Pfam" id="PF01657">
    <property type="entry name" value="Stress-antifung"/>
    <property type="match status" value="2"/>
</dbReference>
<evidence type="ECO:0000313" key="13">
    <source>
        <dbReference type="EMBL" id="KAK1318750.1"/>
    </source>
</evidence>